<protein>
    <submittedName>
        <fullName evidence="1">Uncharacterized protein</fullName>
    </submittedName>
</protein>
<reference evidence="1 2" key="1">
    <citation type="journal article" date="2015" name="Genome Biol. Evol.">
        <title>Comparative Genomics of a Bacterivorous Green Alga Reveals Evolutionary Causalities and Consequences of Phago-Mixotrophic Mode of Nutrition.</title>
        <authorList>
            <person name="Burns J.A."/>
            <person name="Paasch A."/>
            <person name="Narechania A."/>
            <person name="Kim E."/>
        </authorList>
    </citation>
    <scope>NUCLEOTIDE SEQUENCE [LARGE SCALE GENOMIC DNA]</scope>
    <source>
        <strain evidence="1 2">PLY_AMNH</strain>
    </source>
</reference>
<sequence length="148" mass="16033">VVLAEYRGKGSQQEFAVGAFVMPNIEIQGKVPLSTWLVPISDLEAAAGLSFFNTFLTEQRRNALATHEHAVWEHMGRPASSSILAVPDPSLPKITGKASKKVIGTAPSQGLLHLCEFTACELVSEDWAKRFNNSKGDINPVAEIAMDD</sequence>
<evidence type="ECO:0000313" key="2">
    <source>
        <dbReference type="Proteomes" id="UP001190700"/>
    </source>
</evidence>
<keyword evidence="2" id="KW-1185">Reference proteome</keyword>
<evidence type="ECO:0000313" key="1">
    <source>
        <dbReference type="EMBL" id="KAK3286079.1"/>
    </source>
</evidence>
<feature type="non-terminal residue" evidence="1">
    <location>
        <position position="1"/>
    </location>
</feature>
<dbReference type="Proteomes" id="UP001190700">
    <property type="component" value="Unassembled WGS sequence"/>
</dbReference>
<dbReference type="InterPro" id="IPR044925">
    <property type="entry name" value="His-Me_finger_sf"/>
</dbReference>
<accession>A0AAE0GXF5</accession>
<gene>
    <name evidence="1" type="ORF">CYMTET_6344</name>
</gene>
<dbReference type="EMBL" id="LGRX02001502">
    <property type="protein sequence ID" value="KAK3286079.1"/>
    <property type="molecule type" value="Genomic_DNA"/>
</dbReference>
<dbReference type="InterPro" id="IPR044929">
    <property type="entry name" value="DNA/RNA_non-sp_Endonuclease_sf"/>
</dbReference>
<organism evidence="1 2">
    <name type="scientific">Cymbomonas tetramitiformis</name>
    <dbReference type="NCBI Taxonomy" id="36881"/>
    <lineage>
        <taxon>Eukaryota</taxon>
        <taxon>Viridiplantae</taxon>
        <taxon>Chlorophyta</taxon>
        <taxon>Pyramimonadophyceae</taxon>
        <taxon>Pyramimonadales</taxon>
        <taxon>Pyramimonadaceae</taxon>
        <taxon>Cymbomonas</taxon>
    </lineage>
</organism>
<dbReference type="Gene3D" id="3.40.570.10">
    <property type="entry name" value="Extracellular Endonuclease, subunit A"/>
    <property type="match status" value="1"/>
</dbReference>
<dbReference type="SUPFAM" id="SSF54060">
    <property type="entry name" value="His-Me finger endonucleases"/>
    <property type="match status" value="1"/>
</dbReference>
<comment type="caution">
    <text evidence="1">The sequence shown here is derived from an EMBL/GenBank/DDBJ whole genome shotgun (WGS) entry which is preliminary data.</text>
</comment>
<proteinExistence type="predicted"/>
<dbReference type="AlphaFoldDB" id="A0AAE0GXF5"/>
<name>A0AAE0GXF5_9CHLO</name>